<keyword evidence="2" id="KW-0813">Transport</keyword>
<keyword evidence="13" id="KW-1185">Reference proteome</keyword>
<comment type="caution">
    <text evidence="12">The sequence shown here is derived from an EMBL/GenBank/DDBJ whole genome shotgun (WGS) entry which is preliminary data.</text>
</comment>
<evidence type="ECO:0000256" key="1">
    <source>
        <dbReference type="ARBA" id="ARBA00005417"/>
    </source>
</evidence>
<dbReference type="AlphaFoldDB" id="A0A849AEP9"/>
<accession>A0A849AEP9</accession>
<dbReference type="InterPro" id="IPR003593">
    <property type="entry name" value="AAA+_ATPase"/>
</dbReference>
<evidence type="ECO:0000256" key="4">
    <source>
        <dbReference type="ARBA" id="ARBA00022741"/>
    </source>
</evidence>
<dbReference type="SMART" id="SM00930">
    <property type="entry name" value="NIL"/>
    <property type="match status" value="1"/>
</dbReference>
<dbReference type="GO" id="GO:0016887">
    <property type="term" value="F:ATP hydrolysis activity"/>
    <property type="evidence" value="ECO:0007669"/>
    <property type="project" value="InterPro"/>
</dbReference>
<dbReference type="FunFam" id="3.40.50.300:FF:000056">
    <property type="entry name" value="Cell division ATP-binding protein FtsE"/>
    <property type="match status" value="1"/>
</dbReference>
<dbReference type="InterPro" id="IPR050086">
    <property type="entry name" value="MetN_ABC_transporter-like"/>
</dbReference>
<dbReference type="GO" id="GO:0005886">
    <property type="term" value="C:plasma membrane"/>
    <property type="evidence" value="ECO:0007669"/>
    <property type="project" value="UniProtKB-ARBA"/>
</dbReference>
<keyword evidence="7" id="KW-0029">Amino-acid transport</keyword>
<evidence type="ECO:0000256" key="10">
    <source>
        <dbReference type="ARBA" id="ARBA00063837"/>
    </source>
</evidence>
<dbReference type="EMBL" id="JABENB010000001">
    <property type="protein sequence ID" value="NNG38909.1"/>
    <property type="molecule type" value="Genomic_DNA"/>
</dbReference>
<dbReference type="Gene3D" id="3.30.70.260">
    <property type="match status" value="1"/>
</dbReference>
<evidence type="ECO:0000313" key="13">
    <source>
        <dbReference type="Proteomes" id="UP000557772"/>
    </source>
</evidence>
<dbReference type="InterPro" id="IPR027417">
    <property type="entry name" value="P-loop_NTPase"/>
</dbReference>
<dbReference type="PANTHER" id="PTHR43166:SF30">
    <property type="entry name" value="METHIONINE IMPORT ATP-BINDING PROTEIN METN"/>
    <property type="match status" value="1"/>
</dbReference>
<dbReference type="InterPro" id="IPR041701">
    <property type="entry name" value="MetN_ABC"/>
</dbReference>
<keyword evidence="3" id="KW-1003">Cell membrane</keyword>
<name>A0A849AEP9_9MICO</name>
<dbReference type="InterPro" id="IPR018449">
    <property type="entry name" value="NIL_domain"/>
</dbReference>
<comment type="subunit">
    <text evidence="10">Homodimer. Forms a membrane-associated complex with FtsX.</text>
</comment>
<keyword evidence="8" id="KW-0472">Membrane</keyword>
<dbReference type="GO" id="GO:0005524">
    <property type="term" value="F:ATP binding"/>
    <property type="evidence" value="ECO:0007669"/>
    <property type="project" value="UniProtKB-KW"/>
</dbReference>
<dbReference type="Proteomes" id="UP000557772">
    <property type="component" value="Unassembled WGS sequence"/>
</dbReference>
<gene>
    <name evidence="12" type="ORF">HJ588_06425</name>
</gene>
<feature type="domain" description="ABC transporter" evidence="11">
    <location>
        <begin position="21"/>
        <end position="260"/>
    </location>
</feature>
<evidence type="ECO:0000256" key="5">
    <source>
        <dbReference type="ARBA" id="ARBA00022840"/>
    </source>
</evidence>
<evidence type="ECO:0000256" key="8">
    <source>
        <dbReference type="ARBA" id="ARBA00023136"/>
    </source>
</evidence>
<evidence type="ECO:0000256" key="2">
    <source>
        <dbReference type="ARBA" id="ARBA00022448"/>
    </source>
</evidence>
<dbReference type="InterPro" id="IPR017871">
    <property type="entry name" value="ABC_transporter-like_CS"/>
</dbReference>
<protein>
    <submittedName>
        <fullName evidence="12">ATP-binding cassette domain-containing protein</fullName>
    </submittedName>
</protein>
<dbReference type="GO" id="GO:0006865">
    <property type="term" value="P:amino acid transport"/>
    <property type="evidence" value="ECO:0007669"/>
    <property type="project" value="UniProtKB-KW"/>
</dbReference>
<keyword evidence="4" id="KW-0547">Nucleotide-binding</keyword>
<keyword evidence="5 12" id="KW-0067">ATP-binding</keyword>
<dbReference type="RefSeq" id="WP_171153179.1">
    <property type="nucleotide sequence ID" value="NZ_JABENB010000001.1"/>
</dbReference>
<proteinExistence type="inferred from homology"/>
<dbReference type="PROSITE" id="PS00211">
    <property type="entry name" value="ABC_TRANSPORTER_1"/>
    <property type="match status" value="1"/>
</dbReference>
<comment type="similarity">
    <text evidence="1">Belongs to the ABC transporter superfamily.</text>
</comment>
<dbReference type="SMART" id="SM00382">
    <property type="entry name" value="AAA"/>
    <property type="match status" value="1"/>
</dbReference>
<dbReference type="SUPFAM" id="SSF52540">
    <property type="entry name" value="P-loop containing nucleoside triphosphate hydrolases"/>
    <property type="match status" value="1"/>
</dbReference>
<evidence type="ECO:0000256" key="6">
    <source>
        <dbReference type="ARBA" id="ARBA00022967"/>
    </source>
</evidence>
<dbReference type="PROSITE" id="PS50893">
    <property type="entry name" value="ABC_TRANSPORTER_2"/>
    <property type="match status" value="1"/>
</dbReference>
<dbReference type="InterPro" id="IPR003439">
    <property type="entry name" value="ABC_transporter-like_ATP-bd"/>
</dbReference>
<keyword evidence="6" id="KW-1278">Translocase</keyword>
<dbReference type="Gene3D" id="3.40.50.300">
    <property type="entry name" value="P-loop containing nucleotide triphosphate hydrolases"/>
    <property type="match status" value="1"/>
</dbReference>
<evidence type="ECO:0000256" key="7">
    <source>
        <dbReference type="ARBA" id="ARBA00022970"/>
    </source>
</evidence>
<dbReference type="Pfam" id="PF09383">
    <property type="entry name" value="NIL"/>
    <property type="match status" value="1"/>
</dbReference>
<evidence type="ECO:0000313" key="12">
    <source>
        <dbReference type="EMBL" id="NNG38909.1"/>
    </source>
</evidence>
<dbReference type="PANTHER" id="PTHR43166">
    <property type="entry name" value="AMINO ACID IMPORT ATP-BINDING PROTEIN"/>
    <property type="match status" value="1"/>
</dbReference>
<sequence>MSASTLTAPSTEGASSDQLIARIDKVSKVFGRGDSAHTALEDVTLDIPRGEIFAVIGYSGAGKSTLVRLLNGLERATSGTVTVDGTDITALSGKPLREVRRRIGMVFQQFNLMRSRTVVGNVSYPLELAGLDRAEREDRVAQLLSFVGLLDKAWSYPEELSGGQKQRVGIARALATQPDLLLADESTSALDPETTRDVLGLLRRVNEELGISIVVITHELEVVRSIADRVAVLDAGRVVETGTVRDVLGAPQTPTTQRFLAAATGTSTNETLRQHLPQDLQGTLVSVVVGDERRLGRTLSAAAREHGVDFEILRGGVTELKAETLGSFTLALTGAPEAVEATIGSLRGIGTAEVIS</sequence>
<evidence type="ECO:0000256" key="9">
    <source>
        <dbReference type="ARBA" id="ARBA00054718"/>
    </source>
</evidence>
<dbReference type="CDD" id="cd03258">
    <property type="entry name" value="ABC_MetN_methionine_transporter"/>
    <property type="match status" value="1"/>
</dbReference>
<organism evidence="12 13">
    <name type="scientific">Flexivirga aerilata</name>
    <dbReference type="NCBI Taxonomy" id="1656889"/>
    <lineage>
        <taxon>Bacteria</taxon>
        <taxon>Bacillati</taxon>
        <taxon>Actinomycetota</taxon>
        <taxon>Actinomycetes</taxon>
        <taxon>Micrococcales</taxon>
        <taxon>Dermacoccaceae</taxon>
        <taxon>Flexivirga</taxon>
    </lineage>
</organism>
<evidence type="ECO:0000259" key="11">
    <source>
        <dbReference type="PROSITE" id="PS50893"/>
    </source>
</evidence>
<dbReference type="Pfam" id="PF00005">
    <property type="entry name" value="ABC_tran"/>
    <property type="match status" value="1"/>
</dbReference>
<reference evidence="12 13" key="1">
    <citation type="submission" date="2020-05" db="EMBL/GenBank/DDBJ databases">
        <title>Flexivirga sp. ID2601S isolated from air conditioner.</title>
        <authorList>
            <person name="Kim D.H."/>
        </authorList>
    </citation>
    <scope>NUCLEOTIDE SEQUENCE [LARGE SCALE GENOMIC DNA]</scope>
    <source>
        <strain evidence="12 13">ID2601S</strain>
    </source>
</reference>
<comment type="function">
    <text evidence="9">Part of the ABC transporter FtsEX involved in cellular division. Has ATPase activity.</text>
</comment>
<evidence type="ECO:0000256" key="3">
    <source>
        <dbReference type="ARBA" id="ARBA00022475"/>
    </source>
</evidence>
<dbReference type="InterPro" id="IPR045865">
    <property type="entry name" value="ACT-like_dom_sf"/>
</dbReference>
<dbReference type="SUPFAM" id="SSF55021">
    <property type="entry name" value="ACT-like"/>
    <property type="match status" value="1"/>
</dbReference>